<evidence type="ECO:0000256" key="8">
    <source>
        <dbReference type="SAM" id="MobiDB-lite"/>
    </source>
</evidence>
<feature type="transmembrane region" description="Helical" evidence="9">
    <location>
        <begin position="239"/>
        <end position="258"/>
    </location>
</feature>
<comment type="caution">
    <text evidence="11">The sequence shown here is derived from an EMBL/GenBank/DDBJ whole genome shotgun (WGS) entry which is preliminary data.</text>
</comment>
<proteinExistence type="inferred from homology"/>
<keyword evidence="4" id="KW-0256">Endoplasmic reticulum</keyword>
<dbReference type="OrthoDB" id="301434at2759"/>
<feature type="domain" description="Phosphatidic acid phosphatase type 2/haloperoxidase" evidence="10">
    <location>
        <begin position="166"/>
        <end position="281"/>
    </location>
</feature>
<dbReference type="SMART" id="SM00014">
    <property type="entry name" value="acidPPc"/>
    <property type="match status" value="1"/>
</dbReference>
<comment type="similarity">
    <text evidence="7">Belongs to the type 2 lipid phosphate phosphatase family.</text>
</comment>
<keyword evidence="12" id="KW-1185">Reference proteome</keyword>
<protein>
    <recommendedName>
        <fullName evidence="10">Phosphatidic acid phosphatase type 2/haloperoxidase domain-containing protein</fullName>
    </recommendedName>
</protein>
<dbReference type="AlphaFoldDB" id="A0A267E684"/>
<keyword evidence="6 9" id="KW-0472">Membrane</keyword>
<evidence type="ECO:0000256" key="3">
    <source>
        <dbReference type="ARBA" id="ARBA00022801"/>
    </source>
</evidence>
<dbReference type="STRING" id="282301.A0A267E684"/>
<reference evidence="11 12" key="1">
    <citation type="submission" date="2017-06" db="EMBL/GenBank/DDBJ databases">
        <title>A platform for efficient transgenesis in Macrostomum lignano, a flatworm model organism for stem cell research.</title>
        <authorList>
            <person name="Berezikov E."/>
        </authorList>
    </citation>
    <scope>NUCLEOTIDE SEQUENCE [LARGE SCALE GENOMIC DNA]</scope>
    <source>
        <strain evidence="11">DV1</strain>
        <tissue evidence="11">Whole organism</tissue>
    </source>
</reference>
<keyword evidence="2 9" id="KW-0812">Transmembrane</keyword>
<dbReference type="Gene3D" id="1.20.144.10">
    <property type="entry name" value="Phosphatidic acid phosphatase type 2/haloperoxidase"/>
    <property type="match status" value="1"/>
</dbReference>
<feature type="compositionally biased region" description="Acidic residues" evidence="8">
    <location>
        <begin position="39"/>
        <end position="48"/>
    </location>
</feature>
<feature type="transmembrane region" description="Helical" evidence="9">
    <location>
        <begin position="296"/>
        <end position="315"/>
    </location>
</feature>
<dbReference type="InterPro" id="IPR036938">
    <property type="entry name" value="PAP2/HPO_sf"/>
</dbReference>
<organism evidence="11 12">
    <name type="scientific">Macrostomum lignano</name>
    <dbReference type="NCBI Taxonomy" id="282301"/>
    <lineage>
        <taxon>Eukaryota</taxon>
        <taxon>Metazoa</taxon>
        <taxon>Spiralia</taxon>
        <taxon>Lophotrochozoa</taxon>
        <taxon>Platyhelminthes</taxon>
        <taxon>Rhabditophora</taxon>
        <taxon>Macrostomorpha</taxon>
        <taxon>Macrostomida</taxon>
        <taxon>Macrostomidae</taxon>
        <taxon>Macrostomum</taxon>
    </lineage>
</organism>
<evidence type="ECO:0000313" key="11">
    <source>
        <dbReference type="EMBL" id="PAA56916.1"/>
    </source>
</evidence>
<accession>A0A267E684</accession>
<evidence type="ECO:0000259" key="10">
    <source>
        <dbReference type="SMART" id="SM00014"/>
    </source>
</evidence>
<gene>
    <name evidence="11" type="ORF">BOX15_Mlig025607g1</name>
</gene>
<evidence type="ECO:0000313" key="12">
    <source>
        <dbReference type="Proteomes" id="UP000215902"/>
    </source>
</evidence>
<sequence>MLESIKHLVEQLNNPKLVASFQDVCGIDIGYKDSGLNSMDEEEEDEDSNNNCDTDLTDSGAEDVSITAAAVRRRAQNSTAGGKQQQQKNKIHSAVAEDVKSQSWTDSVKCRVQNTLMDYSMRNNVDYKIKNLFLHHLFTFGAMLGNEEFNCTFFPYWFWNVDGYVCRRVVIAWGFSMWFGQALKDLIRSPRPASPPVAKLERRYELEYGFPSTHATTAIVVPFSLFLLTRNRYLYSTELGFLLCSMWSVLVCLSRIYLGMHSVLDVTGGALFGVAFLAGISPLLDSMDNFQLTHPWAPVIIPLVLLLLCCSYPKLDQWNSARGDSSMTVAVMCGVSVASWLAYRQGFYNRPPAPPPYAVKFPDLEFLGSTAMRMALGGTVLIATRSAMKALTYRCLCLLYGLDPEEKAANLQLLQVELPYKFVTYSLVSFNVVYTCPILFRRIGIERIIAFTDLNPI</sequence>
<evidence type="ECO:0000256" key="1">
    <source>
        <dbReference type="ARBA" id="ARBA00004477"/>
    </source>
</evidence>
<dbReference type="InterPro" id="IPR000326">
    <property type="entry name" value="PAP2/HPO"/>
</dbReference>
<dbReference type="CDD" id="cd03388">
    <property type="entry name" value="PAP2_SPPase1"/>
    <property type="match status" value="1"/>
</dbReference>
<dbReference type="GO" id="GO:0005789">
    <property type="term" value="C:endoplasmic reticulum membrane"/>
    <property type="evidence" value="ECO:0007669"/>
    <property type="project" value="UniProtKB-SubCell"/>
</dbReference>
<evidence type="ECO:0000256" key="4">
    <source>
        <dbReference type="ARBA" id="ARBA00022824"/>
    </source>
</evidence>
<dbReference type="PANTHER" id="PTHR14969">
    <property type="entry name" value="SPHINGOSINE-1-PHOSPHATE PHOSPHOHYDROLASE"/>
    <property type="match status" value="1"/>
</dbReference>
<dbReference type="GO" id="GO:0042392">
    <property type="term" value="F:sphingosine-1-phosphate phosphatase activity"/>
    <property type="evidence" value="ECO:0007669"/>
    <property type="project" value="TreeGrafter"/>
</dbReference>
<dbReference type="PANTHER" id="PTHR14969:SF28">
    <property type="entry name" value="DIHYDROSPHINGOSINE 1-PHOSPHATE PHOSPHATASE LCB3-RELATED"/>
    <property type="match status" value="1"/>
</dbReference>
<evidence type="ECO:0000256" key="2">
    <source>
        <dbReference type="ARBA" id="ARBA00022692"/>
    </source>
</evidence>
<keyword evidence="5 9" id="KW-1133">Transmembrane helix</keyword>
<dbReference type="EMBL" id="NIVC01002558">
    <property type="protein sequence ID" value="PAA56916.1"/>
    <property type="molecule type" value="Genomic_DNA"/>
</dbReference>
<evidence type="ECO:0000256" key="7">
    <source>
        <dbReference type="ARBA" id="ARBA00038324"/>
    </source>
</evidence>
<dbReference type="SUPFAM" id="SSF48317">
    <property type="entry name" value="Acid phosphatase/Vanadium-dependent haloperoxidase"/>
    <property type="match status" value="1"/>
</dbReference>
<feature type="transmembrane region" description="Helical" evidence="9">
    <location>
        <begin position="263"/>
        <end position="284"/>
    </location>
</feature>
<dbReference type="Pfam" id="PF01569">
    <property type="entry name" value="PAP2"/>
    <property type="match status" value="1"/>
</dbReference>
<evidence type="ECO:0000256" key="9">
    <source>
        <dbReference type="SAM" id="Phobius"/>
    </source>
</evidence>
<keyword evidence="3" id="KW-0378">Hydrolase</keyword>
<name>A0A267E684_9PLAT</name>
<feature type="transmembrane region" description="Helical" evidence="9">
    <location>
        <begin position="327"/>
        <end position="346"/>
    </location>
</feature>
<comment type="subcellular location">
    <subcellularLocation>
        <location evidence="1">Endoplasmic reticulum membrane</location>
        <topology evidence="1">Multi-pass membrane protein</topology>
    </subcellularLocation>
</comment>
<dbReference type="Proteomes" id="UP000215902">
    <property type="component" value="Unassembled WGS sequence"/>
</dbReference>
<feature type="region of interest" description="Disordered" evidence="8">
    <location>
        <begin position="35"/>
        <end position="59"/>
    </location>
</feature>
<dbReference type="GO" id="GO:0006670">
    <property type="term" value="P:sphingosine metabolic process"/>
    <property type="evidence" value="ECO:0007669"/>
    <property type="project" value="TreeGrafter"/>
</dbReference>
<evidence type="ECO:0000256" key="5">
    <source>
        <dbReference type="ARBA" id="ARBA00022989"/>
    </source>
</evidence>
<evidence type="ECO:0000256" key="6">
    <source>
        <dbReference type="ARBA" id="ARBA00023136"/>
    </source>
</evidence>